<gene>
    <name evidence="3" type="ORF">Phi17218_039</name>
</gene>
<evidence type="ECO:0000256" key="2">
    <source>
        <dbReference type="SAM" id="MobiDB-lite"/>
    </source>
</evidence>
<protein>
    <submittedName>
        <fullName evidence="3">Structural protein</fullName>
    </submittedName>
</protein>
<accession>A0A0S2MX15</accession>
<evidence type="ECO:0000313" key="4">
    <source>
        <dbReference type="Proteomes" id="UP000226403"/>
    </source>
</evidence>
<feature type="region of interest" description="Disordered" evidence="2">
    <location>
        <begin position="1"/>
        <end position="35"/>
    </location>
</feature>
<sequence>MLENNTETEAFDPTKSLPPKEETSPVKEMDLDIKKNNPDPLKYASIKTKQSSLQNDIFAPETKLKTFNYDANLDNAYTKLNSGKHIAKFENFLSGSDNEDRLARKQSTGEQWGNGLTKLIGKTSTAVLGGTIGTVNGVINGVLQGSLEATYNNDFDKWLDDLNTKMDNNLPNYYTEQQKNQGLWDSMGTANFWANDVTSGLSFTLGTIVSEGIWAAATGGTSLIAKGAMGGVARWGAKALSTKSSLAALNKYKSIAGKAILRRTEKEAVTTALAQGAKRGTMLSKTANNARFLVTSAGYEAGVEARHYMKSTKENWLDSFEELNGRAPTASEQNDFDKDLSDYANYGVFLPNMALVGASNIAMFGSIIKGSPINQTVKNSLLKNKLLGIGYKTVDGKKVALQATKAQKAVRGAYTFGKYGTLEGVVEEGGQGVITSTGEDFMLETYKTENIDNSISIIDSMLKGFEESYGTKEGQKSIGIGVIIGIFGGGISTKGRFNEMSSEQAEVENLVNKSNTVTSELVVNRIKELSRIENATRKESEAKDSGDLTGEVTARKELMQARAIRDIRLGGISEGVKDLEAYLEKTSDSEIAEVLGIEELNEETSELVSNYRSEILSEYKNIAEKTQKNLNLAESILGTSPIAGASEYNIKDLSDRMAYTLTMGEASDEIADGMISSIKDIVSGNLGIETTDVLTVENVLRKVDPKNLSELRGLRTQLTQKQQREKALQEKLVDLQSVSKTDNESYAANLNKANKELLKTQQEIQELQAQRETTFAIANIATFSDGQVTLDMLDSQSKNLEIFRAKLGVLKPNDKENVERLMTNYESATRQTKQFNKSIELFTNPDTRVSVLNGWLSKLINKNKELDTHLDKYFKETTETAEVSTLSQLGALTGPPKVQAPVATAPVNTNTSTQENLSVIEKLENEIQELLKKDNYLKQYIGDDVEPNLNKEDTDRFSELLAKINGVPQEVLTSEYTKGKGLTSEETEEFKNLNKKLNNWRVIDGSGIGDKLLLIEALKTEVETSNTAATTSIKEIVLASRPVGSKDGSQNVNTVQSPSIKVAKYVEERGTYEISHTEIQSLLGIIPNSTITYKGKDISLLNKKELKKVGNEFILNAEGKEVKIRVVQYNRLEVNKTELEEVLPQGTHVVDFSISSFMPLYVNGKVVPGDFGYENANGEVINYNEDYTNDIQKGDSLITEIDINDSYNKDLLEQYNKGKITKEELSNNLNIYLKPKDAPTLVVGSLRALSDRNDTSVATSALIELRNAAVDKVIEGIDERVDLGVELPVEKVLLGNPNITIDEQGKPKTIPFTTEAAAQVVATGYVLDEQVTLNRNIKFNPGLATRISRKNKGQKIPVVVFKYRNQTIAYPVNLIETGADLSTGAEAILNTALSSNQKAEKFVKFLGENKIDPNSFGIDYSANNWENSTETQGALDSLAQNKITPDVETWTEDNFDPSNLIQQAEISVDITDRPILASKIILKIENRVPYNNNQAKLTFREALEQKRIALVESISEEAIALDSMFRNTASLGLTVAEEDSDFLMELQDSPVNKDPIDYLNKKYNANKVIAAFSHRIPKRIKNIIGATKIDSIKYKIGELNRIVEIENAAQKPEKTSVISTIATISNGDKVVSVDTKPLDNEIKSISETFIDKDSEDSRVYINIEPLKEFLVVPNNTLTIVDKNSGNEVVSTELNPEGAVVFEAMQGRLFVVANINGQTIPFYKSSAGTSGKEAGSWYPFFGYTGAWLVKGEVVNGKMTYSKEIDNVTNLLNENFVFPDKYISRKDNIARDSRGVGMIDFNNYFKINRLEEKGKGITTGNKSQYAVEGLKENTRAESALVALITGLNTSELSSSGTVKENKEWLDTLTGNIQSQVLTEEEISEIVESLLGDEIETVEELLPELIKGFYNKGIFNPSIKSLVSTKLYDSFQAATLMSNLPALQKIDKLITKLQDNGFMC</sequence>
<feature type="coiled-coil region" evidence="1">
    <location>
        <begin position="913"/>
        <end position="940"/>
    </location>
</feature>
<dbReference type="Proteomes" id="UP000226403">
    <property type="component" value="Segment"/>
</dbReference>
<evidence type="ECO:0000313" key="3">
    <source>
        <dbReference type="EMBL" id="ALO80442.1"/>
    </source>
</evidence>
<organism evidence="3 4">
    <name type="scientific">Cellulophaga phage phi17:2_18</name>
    <dbReference type="NCBI Taxonomy" id="1747283"/>
    <lineage>
        <taxon>Viruses</taxon>
        <taxon>Duplodnaviria</taxon>
        <taxon>Heunggongvirae</taxon>
        <taxon>Uroviricota</taxon>
        <taxon>Caudoviricetes</taxon>
        <taxon>Lightbulbvirus</taxon>
        <taxon>Lightbulbvirus Cba172</taxon>
    </lineage>
</organism>
<keyword evidence="1" id="KW-0175">Coiled coil</keyword>
<reference evidence="3 4" key="1">
    <citation type="submission" date="2015-10" db="EMBL/GenBank/DDBJ databases">
        <title>Large-scale maps of variable infection efficiencies in aquatic Bacteriodetes phage-host model systems.</title>
        <authorList>
            <person name="Holmfeldt K."/>
            <person name="Solonenko N."/>
            <person name="Howard-Varona C."/>
            <person name="Moreno M."/>
            <person name="Malmstrom R.R."/>
            <person name="Blow M.J."/>
            <person name="Sullivan M.B."/>
        </authorList>
    </citation>
    <scope>NUCLEOTIDE SEQUENCE [LARGE SCALE GENOMIC DNA]</scope>
</reference>
<proteinExistence type="predicted"/>
<evidence type="ECO:0000256" key="1">
    <source>
        <dbReference type="SAM" id="Coils"/>
    </source>
</evidence>
<feature type="coiled-coil region" evidence="1">
    <location>
        <begin position="711"/>
        <end position="770"/>
    </location>
</feature>
<dbReference type="EMBL" id="KT962247">
    <property type="protein sequence ID" value="ALO80442.1"/>
    <property type="molecule type" value="Genomic_DNA"/>
</dbReference>
<feature type="compositionally biased region" description="Basic and acidic residues" evidence="2">
    <location>
        <begin position="18"/>
        <end position="35"/>
    </location>
</feature>
<name>A0A0S2MX15_9CAUD</name>